<name>A0ABD1KRJ2_9TELE</name>
<dbReference type="Proteomes" id="UP001591681">
    <property type="component" value="Unassembled WGS sequence"/>
</dbReference>
<accession>A0ABD1KRJ2</accession>
<gene>
    <name evidence="3" type="ORF">ACEWY4_003547</name>
</gene>
<feature type="domain" description="PiggyBac transposable element-derived protein" evidence="2">
    <location>
        <begin position="27"/>
        <end position="83"/>
    </location>
</feature>
<feature type="region of interest" description="Disordered" evidence="1">
    <location>
        <begin position="122"/>
        <end position="142"/>
    </location>
</feature>
<proteinExistence type="predicted"/>
<keyword evidence="4" id="KW-1185">Reference proteome</keyword>
<reference evidence="3 4" key="1">
    <citation type="submission" date="2024-09" db="EMBL/GenBank/DDBJ databases">
        <title>A chromosome-level genome assembly of Gray's grenadier anchovy, Coilia grayii.</title>
        <authorList>
            <person name="Fu Z."/>
        </authorList>
    </citation>
    <scope>NUCLEOTIDE SEQUENCE [LARGE SCALE GENOMIC DNA]</scope>
    <source>
        <strain evidence="3">G4</strain>
        <tissue evidence="3">Muscle</tissue>
    </source>
</reference>
<dbReference type="PANTHER" id="PTHR46599">
    <property type="entry name" value="PIGGYBAC TRANSPOSABLE ELEMENT-DERIVED PROTEIN 4"/>
    <property type="match status" value="1"/>
</dbReference>
<comment type="caution">
    <text evidence="3">The sequence shown here is derived from an EMBL/GenBank/DDBJ whole genome shotgun (WGS) entry which is preliminary data.</text>
</comment>
<feature type="region of interest" description="Disordered" evidence="1">
    <location>
        <begin position="162"/>
        <end position="188"/>
    </location>
</feature>
<dbReference type="AlphaFoldDB" id="A0ABD1KRJ2"/>
<evidence type="ECO:0000259" key="2">
    <source>
        <dbReference type="Pfam" id="PF13843"/>
    </source>
</evidence>
<evidence type="ECO:0000256" key="1">
    <source>
        <dbReference type="SAM" id="MobiDB-lite"/>
    </source>
</evidence>
<sequence length="213" mass="23801">MCFTIHKAYAGKTTARWVKNKQTGIWSRESVPIPEPVGAYNKSMGGVDLSDALIKYFSVTQKTRRWYMKLFLHFVDISVVNSFLLHKELAVARGERPLTQKAYRELLCCELADVGQQQPCPPEETFVEATGGASSSGLEKERANGPPMMWMKAAARLESQPLPVPSNRPVILPVPPPGPPPKRQRKERLTSFEERMLSAVEGLPRQSAPPDED</sequence>
<protein>
    <recommendedName>
        <fullName evidence="2">PiggyBac transposable element-derived protein domain-containing protein</fullName>
    </recommendedName>
</protein>
<evidence type="ECO:0000313" key="4">
    <source>
        <dbReference type="Proteomes" id="UP001591681"/>
    </source>
</evidence>
<dbReference type="PANTHER" id="PTHR46599:SF3">
    <property type="entry name" value="PIGGYBAC TRANSPOSABLE ELEMENT-DERIVED PROTEIN 4"/>
    <property type="match status" value="1"/>
</dbReference>
<dbReference type="EMBL" id="JBHFQA010000003">
    <property type="protein sequence ID" value="KAL2101786.1"/>
    <property type="molecule type" value="Genomic_DNA"/>
</dbReference>
<feature type="compositionally biased region" description="Pro residues" evidence="1">
    <location>
        <begin position="162"/>
        <end position="181"/>
    </location>
</feature>
<dbReference type="Pfam" id="PF13843">
    <property type="entry name" value="DDE_Tnp_1_7"/>
    <property type="match status" value="1"/>
</dbReference>
<dbReference type="InterPro" id="IPR029526">
    <property type="entry name" value="PGBD"/>
</dbReference>
<organism evidence="3 4">
    <name type="scientific">Coilia grayii</name>
    <name type="common">Gray's grenadier anchovy</name>
    <dbReference type="NCBI Taxonomy" id="363190"/>
    <lineage>
        <taxon>Eukaryota</taxon>
        <taxon>Metazoa</taxon>
        <taxon>Chordata</taxon>
        <taxon>Craniata</taxon>
        <taxon>Vertebrata</taxon>
        <taxon>Euteleostomi</taxon>
        <taxon>Actinopterygii</taxon>
        <taxon>Neopterygii</taxon>
        <taxon>Teleostei</taxon>
        <taxon>Clupei</taxon>
        <taxon>Clupeiformes</taxon>
        <taxon>Clupeoidei</taxon>
        <taxon>Engraulidae</taxon>
        <taxon>Coilinae</taxon>
        <taxon>Coilia</taxon>
    </lineage>
</organism>
<evidence type="ECO:0000313" key="3">
    <source>
        <dbReference type="EMBL" id="KAL2101786.1"/>
    </source>
</evidence>